<accession>A0AAD9MR08</accession>
<feature type="compositionally biased region" description="Low complexity" evidence="8">
    <location>
        <begin position="154"/>
        <end position="171"/>
    </location>
</feature>
<dbReference type="CDD" id="cd04658">
    <property type="entry name" value="Piwi_piwi-like_Euk"/>
    <property type="match status" value="1"/>
</dbReference>
<evidence type="ECO:0000256" key="6">
    <source>
        <dbReference type="ARBA" id="ARBA00023158"/>
    </source>
</evidence>
<evidence type="ECO:0000256" key="7">
    <source>
        <dbReference type="ARBA" id="ARBA00038291"/>
    </source>
</evidence>
<evidence type="ECO:0000313" key="11">
    <source>
        <dbReference type="EMBL" id="KAK2142285.1"/>
    </source>
</evidence>
<dbReference type="InterPro" id="IPR003165">
    <property type="entry name" value="Piwi"/>
</dbReference>
<dbReference type="InterPro" id="IPR003100">
    <property type="entry name" value="PAZ_dom"/>
</dbReference>
<reference evidence="11" key="1">
    <citation type="journal article" date="2023" name="Mol. Biol. Evol.">
        <title>Third-Generation Sequencing Reveals the Adaptive Role of the Epigenome in Three Deep-Sea Polychaetes.</title>
        <authorList>
            <person name="Perez M."/>
            <person name="Aroh O."/>
            <person name="Sun Y."/>
            <person name="Lan Y."/>
            <person name="Juniper S.K."/>
            <person name="Young C.R."/>
            <person name="Angers B."/>
            <person name="Qian P.Y."/>
        </authorList>
    </citation>
    <scope>NUCLEOTIDE SEQUENCE</scope>
    <source>
        <strain evidence="11">P08H-3</strain>
    </source>
</reference>
<dbReference type="SMART" id="SM00950">
    <property type="entry name" value="Piwi"/>
    <property type="match status" value="1"/>
</dbReference>
<feature type="domain" description="Piwi" evidence="10">
    <location>
        <begin position="690"/>
        <end position="986"/>
    </location>
</feature>
<gene>
    <name evidence="11" type="ORF">LSH36_977g02059</name>
</gene>
<dbReference type="Proteomes" id="UP001208570">
    <property type="component" value="Unassembled WGS sequence"/>
</dbReference>
<evidence type="ECO:0000256" key="5">
    <source>
        <dbReference type="ARBA" id="ARBA00022884"/>
    </source>
</evidence>
<comment type="similarity">
    <text evidence="7">Belongs to the argonaute family. Piwi subfamily.</text>
</comment>
<dbReference type="GO" id="GO:0030154">
    <property type="term" value="P:cell differentiation"/>
    <property type="evidence" value="ECO:0007669"/>
    <property type="project" value="UniProtKB-KW"/>
</dbReference>
<keyword evidence="6" id="KW-0943">RNA-mediated gene silencing</keyword>
<name>A0AAD9MR08_9ANNE</name>
<sequence>MGGMDVEGVLGWPWGSGSRTNTALLHLKGLEDYTMAAGFGRGGRAEALLKALNQPIRKPGERLEEVKLPQSTHQAVGRSALLQQHATRTGVPAAIGGVQTSVPAKQSSFPVGRGRSAMLQAAISGHTSKDQTQTGRQVGQSNVNVPAFAIARSSASSGVSSDSYPPSKSVSRCSMPITSSESLLSLSSSSSSSSPPDASNVQSDSGHSDKSGSSQEPMSRLQHMLQHLDLNQTVMIRKGSKGQEIPICANYIPVHCENKGVYLYSVSFSPAVDSKSMRFHFINEHVTTIGTVKAFDGALLFLPIRLPQNKTVLKSVRPTDGEEITIFVTLSRVLAPDSCVHLYNIIFRRVMSILKMCQVRQQYYDPHSAVPVPQHKLEVWPGYVTAVNEYEGGLMMLVDVSHRVLRTETVWDIMADVVHTNPANVRKVVTEKILGHVVLTRYNNRTYTVDDIMWDKTPLSTFTSSSGQEMTFAEYYKKHHNKEISDLEQPLLVSRPRKQAREQKGKRHQAQLDMICLIPELCYITGLTDEIRKDFRVMKDLSLHTRLSPAQRQLALRKFCDNVNSAPDARAELEKWGLRLDMDAIQLVGRRLPEEQIIFKNHRIGSGPETDWSRSMGREHVLTGVDLTNWIVLFTKRDAQIGHSFIQCIQQVSPTMGWQVVRPVILELVNDRTESYLNAIRANLTPNTQMVVAIFPTSRDDRYNAFKKLCCVEAPVPSQVINTRTISRKDRLRSIVQKITLQMNCKLGGELWHVNIPTSSLMVCGIDTYHSAANKHNSVGGFVASINNQCTQWFSVVCHQAPGQELIDGLKICLLRSLRRWHEANHTLPERIIIFRDGVGEGDLAVVGGYEVEQLRTCFPAVGESYQPKLGVVVVQKRINTRLFSVQNGKRTMEFSNPPPGTIMDHTVTSRNWYDFYLVSQHVRQGTVTPTHYVVVHDNTGWCPDFLQQLSYKMTHMYYNWSGTIRVPAPCLYAHKLAYQVGQNLHKDPSIQLCDRLFYL</sequence>
<evidence type="ECO:0000256" key="8">
    <source>
        <dbReference type="SAM" id="MobiDB-lite"/>
    </source>
</evidence>
<evidence type="ECO:0000259" key="10">
    <source>
        <dbReference type="PROSITE" id="PS50822"/>
    </source>
</evidence>
<organism evidence="11 12">
    <name type="scientific">Paralvinella palmiformis</name>
    <dbReference type="NCBI Taxonomy" id="53620"/>
    <lineage>
        <taxon>Eukaryota</taxon>
        <taxon>Metazoa</taxon>
        <taxon>Spiralia</taxon>
        <taxon>Lophotrochozoa</taxon>
        <taxon>Annelida</taxon>
        <taxon>Polychaeta</taxon>
        <taxon>Sedentaria</taxon>
        <taxon>Canalipalpata</taxon>
        <taxon>Terebellida</taxon>
        <taxon>Terebelliformia</taxon>
        <taxon>Alvinellidae</taxon>
        <taxon>Paralvinella</taxon>
    </lineage>
</organism>
<keyword evidence="4" id="KW-0221">Differentiation</keyword>
<evidence type="ECO:0008006" key="13">
    <source>
        <dbReference type="Google" id="ProtNLM"/>
    </source>
</evidence>
<evidence type="ECO:0000256" key="1">
    <source>
        <dbReference type="ARBA" id="ARBA00004496"/>
    </source>
</evidence>
<dbReference type="InterPro" id="IPR036397">
    <property type="entry name" value="RNaseH_sf"/>
</dbReference>
<dbReference type="Pfam" id="PF02171">
    <property type="entry name" value="Piwi"/>
    <property type="match status" value="1"/>
</dbReference>
<dbReference type="GO" id="GO:0003723">
    <property type="term" value="F:RNA binding"/>
    <property type="evidence" value="ECO:0007669"/>
    <property type="project" value="UniProtKB-KW"/>
</dbReference>
<keyword evidence="3" id="KW-0963">Cytoplasm</keyword>
<feature type="region of interest" description="Disordered" evidence="8">
    <location>
        <begin position="184"/>
        <end position="219"/>
    </location>
</feature>
<evidence type="ECO:0000256" key="4">
    <source>
        <dbReference type="ARBA" id="ARBA00022782"/>
    </source>
</evidence>
<comment type="caution">
    <text evidence="11">The sequence shown here is derived from an EMBL/GenBank/DDBJ whole genome shotgun (WGS) entry which is preliminary data.</text>
</comment>
<dbReference type="InterPro" id="IPR036085">
    <property type="entry name" value="PAZ_dom_sf"/>
</dbReference>
<evidence type="ECO:0000256" key="2">
    <source>
        <dbReference type="ARBA" id="ARBA00022473"/>
    </source>
</evidence>
<dbReference type="CDD" id="cd02845">
    <property type="entry name" value="PAZ_piwi_like"/>
    <property type="match status" value="1"/>
</dbReference>
<keyword evidence="12" id="KW-1185">Reference proteome</keyword>
<dbReference type="Pfam" id="PF23278">
    <property type="entry name" value="Piwi_N"/>
    <property type="match status" value="1"/>
</dbReference>
<dbReference type="PROSITE" id="PS50822">
    <property type="entry name" value="PIWI"/>
    <property type="match status" value="1"/>
</dbReference>
<dbReference type="FunFam" id="2.170.260.10:FF:000003">
    <property type="entry name" value="Piwi-like RNA-mediated gene silencing 2"/>
    <property type="match status" value="1"/>
</dbReference>
<dbReference type="InterPro" id="IPR012337">
    <property type="entry name" value="RNaseH-like_sf"/>
</dbReference>
<proteinExistence type="inferred from homology"/>
<dbReference type="FunFam" id="3.30.420.10:FF:000014">
    <property type="entry name" value="Piwi-like RNA-mediated gene silencing 1"/>
    <property type="match status" value="1"/>
</dbReference>
<feature type="domain" description="PAZ" evidence="9">
    <location>
        <begin position="409"/>
        <end position="526"/>
    </location>
</feature>
<evidence type="ECO:0000256" key="3">
    <source>
        <dbReference type="ARBA" id="ARBA00022490"/>
    </source>
</evidence>
<dbReference type="Gene3D" id="2.170.260.10">
    <property type="entry name" value="paz domain"/>
    <property type="match status" value="1"/>
</dbReference>
<dbReference type="Gene3D" id="3.40.50.2300">
    <property type="match status" value="1"/>
</dbReference>
<evidence type="ECO:0000259" key="9">
    <source>
        <dbReference type="PROSITE" id="PS50821"/>
    </source>
</evidence>
<dbReference type="Pfam" id="PF02170">
    <property type="entry name" value="PAZ"/>
    <property type="match status" value="1"/>
</dbReference>
<feature type="compositionally biased region" description="Low complexity" evidence="8">
    <location>
        <begin position="184"/>
        <end position="194"/>
    </location>
</feature>
<dbReference type="SUPFAM" id="SSF101690">
    <property type="entry name" value="PAZ domain"/>
    <property type="match status" value="1"/>
</dbReference>
<dbReference type="GO" id="GO:0005737">
    <property type="term" value="C:cytoplasm"/>
    <property type="evidence" value="ECO:0007669"/>
    <property type="project" value="UniProtKB-SubCell"/>
</dbReference>
<keyword evidence="2" id="KW-0217">Developmental protein</keyword>
<feature type="region of interest" description="Disordered" evidence="8">
    <location>
        <begin position="154"/>
        <end position="173"/>
    </location>
</feature>
<dbReference type="Gene3D" id="3.30.420.10">
    <property type="entry name" value="Ribonuclease H-like superfamily/Ribonuclease H"/>
    <property type="match status" value="1"/>
</dbReference>
<dbReference type="GO" id="GO:0031047">
    <property type="term" value="P:regulatory ncRNA-mediated gene silencing"/>
    <property type="evidence" value="ECO:0007669"/>
    <property type="project" value="UniProtKB-KW"/>
</dbReference>
<keyword evidence="5" id="KW-0694">RNA-binding</keyword>
<dbReference type="AlphaFoldDB" id="A0AAD9MR08"/>
<dbReference type="PROSITE" id="PS50821">
    <property type="entry name" value="PAZ"/>
    <property type="match status" value="1"/>
</dbReference>
<evidence type="ECO:0000313" key="12">
    <source>
        <dbReference type="Proteomes" id="UP001208570"/>
    </source>
</evidence>
<dbReference type="PANTHER" id="PTHR22891">
    <property type="entry name" value="EUKARYOTIC TRANSLATION INITIATION FACTOR 2C"/>
    <property type="match status" value="1"/>
</dbReference>
<comment type="subcellular location">
    <subcellularLocation>
        <location evidence="1">Cytoplasm</location>
    </subcellularLocation>
</comment>
<dbReference type="SUPFAM" id="SSF53098">
    <property type="entry name" value="Ribonuclease H-like"/>
    <property type="match status" value="1"/>
</dbReference>
<dbReference type="EMBL" id="JAODUP010000977">
    <property type="protein sequence ID" value="KAK2142285.1"/>
    <property type="molecule type" value="Genomic_DNA"/>
</dbReference>
<protein>
    <recommendedName>
        <fullName evidence="13">Piwi-like protein 2</fullName>
    </recommendedName>
</protein>
<dbReference type="SMART" id="SM00949">
    <property type="entry name" value="PAZ"/>
    <property type="match status" value="1"/>
</dbReference>